<accession>A0A2C9JGZ8</accession>
<evidence type="ECO:0000256" key="7">
    <source>
        <dbReference type="ARBA" id="ARBA00022824"/>
    </source>
</evidence>
<feature type="transmembrane region" description="Helical" evidence="12">
    <location>
        <begin position="277"/>
        <end position="294"/>
    </location>
</feature>
<name>A0A2C9JGZ8_BIOGL</name>
<dbReference type="PANTHER" id="PTHR15362:SF15">
    <property type="entry name" value="PHOSPHATIDYLSERINE SYNTHASE 1"/>
    <property type="match status" value="1"/>
</dbReference>
<feature type="transmembrane region" description="Helical" evidence="12">
    <location>
        <begin position="32"/>
        <end position="53"/>
    </location>
</feature>
<sequence length="502" mass="58254">MAPSAKDSVIEDDQYFRVIINERSVDDISLDFFYKPHTITLLVTCISGLLYFAFTRDDSNQEQNIWNGLSCVLFFFLIISVLAFPNGPFTRPHPAIWRIVFGLSVFYFMLLLFILFQTRTDVRKMIIWLYPELKDSGPDEKEYAVNCSEISVQRLWSSVDVFILCHFFGWVTKALLIRHYGILWTISVMWEITEIAFAHLLPNFAECWWDAIVLDILLCNGLGIWLGMWLCRKLEIRDYHWESIKDIHSTTGKLRRAVLQFTPVSWVYVRWMDPNSTTMRIIAVWILIVAFQMVELNTFFLKHILYIPPSHMLNLIRLLLICLISAPTIRQYYVYVSDTRCKRVGTQLWVFCAIMLTEMIICIKFGLQMFRQTVATYVITWLCVQMVGSFVCIYLCALFAERWNKWKYDHDMDSPIRKPRMKPSMPPIDNNSDGTMDCASARDTQSSRNKIDKENGSVKDVGKSSIGLSHSTKAHKLRSRSHSDKKAHVSTNVKSSIGNGSL</sequence>
<keyword evidence="12" id="KW-0594">Phospholipid biosynthesis</keyword>
<comment type="catalytic activity">
    <reaction evidence="12">
        <text>a 1,2-diacyl-sn-glycero-3-phosphoethanolamine + L-serine = a 1,2-diacyl-sn-glycero-3-phospho-L-serine + ethanolamine</text>
        <dbReference type="Rhea" id="RHEA:27606"/>
        <dbReference type="ChEBI" id="CHEBI:33384"/>
        <dbReference type="ChEBI" id="CHEBI:57262"/>
        <dbReference type="ChEBI" id="CHEBI:57603"/>
        <dbReference type="ChEBI" id="CHEBI:64612"/>
        <dbReference type="EC" id="2.7.8.29"/>
    </reaction>
</comment>
<keyword evidence="6 12" id="KW-0812">Transmembrane</keyword>
<dbReference type="EnsemblMetazoa" id="BGLB002398-RB">
    <property type="protein sequence ID" value="BGLB002398-PB"/>
    <property type="gene ID" value="BGLB002398"/>
</dbReference>
<reference evidence="14" key="1">
    <citation type="submission" date="2020-05" db="UniProtKB">
        <authorList>
            <consortium name="EnsemblMetazoa"/>
        </authorList>
    </citation>
    <scope>IDENTIFICATION</scope>
    <source>
        <strain evidence="14">BB02</strain>
    </source>
</reference>
<keyword evidence="12" id="KW-0444">Lipid biosynthesis</keyword>
<comment type="pathway">
    <text evidence="2 12">Phospholipid metabolism; phosphatidylserine biosynthesis.</text>
</comment>
<dbReference type="RefSeq" id="XP_013068470.2">
    <property type="nucleotide sequence ID" value="XM_013213016.2"/>
</dbReference>
<feature type="transmembrane region" description="Helical" evidence="12">
    <location>
        <begin position="348"/>
        <end position="367"/>
    </location>
</feature>
<organism evidence="14 15">
    <name type="scientific">Biomphalaria glabrata</name>
    <name type="common">Bloodfluke planorb</name>
    <name type="synonym">Freshwater snail</name>
    <dbReference type="NCBI Taxonomy" id="6526"/>
    <lineage>
        <taxon>Eukaryota</taxon>
        <taxon>Metazoa</taxon>
        <taxon>Spiralia</taxon>
        <taxon>Lophotrochozoa</taxon>
        <taxon>Mollusca</taxon>
        <taxon>Gastropoda</taxon>
        <taxon>Heterobranchia</taxon>
        <taxon>Euthyneura</taxon>
        <taxon>Panpulmonata</taxon>
        <taxon>Hygrophila</taxon>
        <taxon>Lymnaeoidea</taxon>
        <taxon>Planorbidae</taxon>
        <taxon>Biomphalaria</taxon>
    </lineage>
</organism>
<dbReference type="GO" id="GO:0006659">
    <property type="term" value="P:phosphatidylserine biosynthetic process"/>
    <property type="evidence" value="ECO:0007669"/>
    <property type="project" value="UniProtKB-UniRule"/>
</dbReference>
<keyword evidence="9 12" id="KW-0443">Lipid metabolism</keyword>
<evidence type="ECO:0000256" key="5">
    <source>
        <dbReference type="ARBA" id="ARBA00022679"/>
    </source>
</evidence>
<evidence type="ECO:0000256" key="3">
    <source>
        <dbReference type="ARBA" id="ARBA00005189"/>
    </source>
</evidence>
<keyword evidence="7 12" id="KW-0256">Endoplasmic reticulum</keyword>
<evidence type="ECO:0000256" key="9">
    <source>
        <dbReference type="ARBA" id="ARBA00023098"/>
    </source>
</evidence>
<dbReference type="AlphaFoldDB" id="A0A2C9JGZ8"/>
<evidence type="ECO:0000256" key="10">
    <source>
        <dbReference type="ARBA" id="ARBA00023136"/>
    </source>
</evidence>
<feature type="transmembrane region" description="Helical" evidence="12">
    <location>
        <begin position="379"/>
        <end position="400"/>
    </location>
</feature>
<comment type="subcellular location">
    <subcellularLocation>
        <location evidence="1 12">Endoplasmic reticulum membrane</location>
        <topology evidence="1 12">Multi-pass membrane protein</topology>
    </subcellularLocation>
</comment>
<keyword evidence="11 12" id="KW-1208">Phospholipid metabolism</keyword>
<comment type="similarity">
    <text evidence="4 12">Belongs to the phosphatidyl serine synthase family.</text>
</comment>
<feature type="transmembrane region" description="Helical" evidence="12">
    <location>
        <begin position="96"/>
        <end position="116"/>
    </location>
</feature>
<keyword evidence="10 12" id="KW-0472">Membrane</keyword>
<keyword evidence="8 12" id="KW-1133">Transmembrane helix</keyword>
<gene>
    <name evidence="14" type="primary">106056321</name>
</gene>
<evidence type="ECO:0000256" key="4">
    <source>
        <dbReference type="ARBA" id="ARBA00008671"/>
    </source>
</evidence>
<comment type="function">
    <text evidence="12">Catalyzes a base-exchange reaction in which the polar head group of phosphatidylethanolamine (PE) is replaced by L-serine.</text>
</comment>
<dbReference type="Proteomes" id="UP000076420">
    <property type="component" value="Unassembled WGS sequence"/>
</dbReference>
<dbReference type="InterPro" id="IPR004277">
    <property type="entry name" value="PSS"/>
</dbReference>
<proteinExistence type="inferred from homology"/>
<feature type="transmembrane region" description="Helical" evidence="12">
    <location>
        <begin position="65"/>
        <end position="84"/>
    </location>
</feature>
<evidence type="ECO:0000256" key="6">
    <source>
        <dbReference type="ARBA" id="ARBA00022692"/>
    </source>
</evidence>
<dbReference type="OrthoDB" id="10265393at2759"/>
<evidence type="ECO:0000256" key="12">
    <source>
        <dbReference type="RuleBase" id="RU368094"/>
    </source>
</evidence>
<feature type="compositionally biased region" description="Polar residues" evidence="13">
    <location>
        <begin position="489"/>
        <end position="502"/>
    </location>
</feature>
<evidence type="ECO:0000256" key="2">
    <source>
        <dbReference type="ARBA" id="ARBA00004916"/>
    </source>
</evidence>
<dbReference type="STRING" id="6526.A0A2C9JGZ8"/>
<evidence type="ECO:0000313" key="15">
    <source>
        <dbReference type="Proteomes" id="UP000076420"/>
    </source>
</evidence>
<evidence type="ECO:0000256" key="13">
    <source>
        <dbReference type="SAM" id="MobiDB-lite"/>
    </source>
</evidence>
<feature type="region of interest" description="Disordered" evidence="13">
    <location>
        <begin position="416"/>
        <end position="502"/>
    </location>
</feature>
<evidence type="ECO:0000256" key="8">
    <source>
        <dbReference type="ARBA" id="ARBA00022989"/>
    </source>
</evidence>
<evidence type="ECO:0000256" key="11">
    <source>
        <dbReference type="ARBA" id="ARBA00023264"/>
    </source>
</evidence>
<dbReference type="UniPathway" id="UPA00948"/>
<comment type="pathway">
    <text evidence="3">Lipid metabolism.</text>
</comment>
<dbReference type="VEuPathDB" id="VectorBase:BGLB002398"/>
<evidence type="ECO:0000256" key="1">
    <source>
        <dbReference type="ARBA" id="ARBA00004477"/>
    </source>
</evidence>
<dbReference type="KEGG" id="bgt:106056321"/>
<dbReference type="PANTHER" id="PTHR15362">
    <property type="entry name" value="PHOSPHATIDYLINOSITOL SYNTHASE"/>
    <property type="match status" value="1"/>
</dbReference>
<evidence type="ECO:0000313" key="14">
    <source>
        <dbReference type="EnsemblMetazoa" id="BGLB002398-PB"/>
    </source>
</evidence>
<feature type="transmembrane region" description="Helical" evidence="12">
    <location>
        <begin position="182"/>
        <end position="202"/>
    </location>
</feature>
<dbReference type="GO" id="GO:0005789">
    <property type="term" value="C:endoplasmic reticulum membrane"/>
    <property type="evidence" value="ECO:0007669"/>
    <property type="project" value="UniProtKB-SubCell"/>
</dbReference>
<dbReference type="VEuPathDB" id="VectorBase:BGLAX_037266"/>
<keyword evidence="5 12" id="KW-0808">Transferase</keyword>
<dbReference type="EC" id="2.7.8.29" evidence="12"/>
<protein>
    <recommendedName>
        <fullName evidence="12">Phosphatidylserine synthase</fullName>
        <ecNumber evidence="12">2.7.8.29</ecNumber>
    </recommendedName>
    <alternativeName>
        <fullName evidence="12">Serine-exchange enzyme</fullName>
    </alternativeName>
</protein>
<feature type="compositionally biased region" description="Basic and acidic residues" evidence="13">
    <location>
        <begin position="449"/>
        <end position="462"/>
    </location>
</feature>
<feature type="transmembrane region" description="Helical" evidence="12">
    <location>
        <begin position="208"/>
        <end position="231"/>
    </location>
</feature>
<dbReference type="GO" id="GO:0106245">
    <property type="term" value="F:L-serine-phosphatidylethanolamine phosphatidyltransferase activity"/>
    <property type="evidence" value="ECO:0007669"/>
    <property type="project" value="UniProtKB-UniRule"/>
</dbReference>
<feature type="transmembrane region" description="Helical" evidence="12">
    <location>
        <begin position="314"/>
        <end position="336"/>
    </location>
</feature>
<dbReference type="Pfam" id="PF03034">
    <property type="entry name" value="PSS"/>
    <property type="match status" value="1"/>
</dbReference>